<gene>
    <name evidence="1" type="ORF">GSCOC_T00007741001</name>
</gene>
<dbReference type="Gramene" id="CDP19716">
    <property type="protein sequence ID" value="CDP19716"/>
    <property type="gene ID" value="GSCOC_T00007741001"/>
</dbReference>
<protein>
    <submittedName>
        <fullName evidence="1">DH200=94 genomic scaffold, scaffold_630</fullName>
    </submittedName>
</protein>
<dbReference type="InParanoid" id="A0A068VG95"/>
<keyword evidence="2" id="KW-1185">Reference proteome</keyword>
<organism evidence="1 2">
    <name type="scientific">Coffea canephora</name>
    <name type="common">Robusta coffee</name>
    <dbReference type="NCBI Taxonomy" id="49390"/>
    <lineage>
        <taxon>Eukaryota</taxon>
        <taxon>Viridiplantae</taxon>
        <taxon>Streptophyta</taxon>
        <taxon>Embryophyta</taxon>
        <taxon>Tracheophyta</taxon>
        <taxon>Spermatophyta</taxon>
        <taxon>Magnoliopsida</taxon>
        <taxon>eudicotyledons</taxon>
        <taxon>Gunneridae</taxon>
        <taxon>Pentapetalae</taxon>
        <taxon>asterids</taxon>
        <taxon>lamiids</taxon>
        <taxon>Gentianales</taxon>
        <taxon>Rubiaceae</taxon>
        <taxon>Ixoroideae</taxon>
        <taxon>Gardenieae complex</taxon>
        <taxon>Bertiereae - Coffeeae clade</taxon>
        <taxon>Coffeeae</taxon>
        <taxon>Coffea</taxon>
    </lineage>
</organism>
<evidence type="ECO:0000313" key="1">
    <source>
        <dbReference type="EMBL" id="CDP19716.1"/>
    </source>
</evidence>
<reference evidence="2" key="1">
    <citation type="journal article" date="2014" name="Science">
        <title>The coffee genome provides insight into the convergent evolution of caffeine biosynthesis.</title>
        <authorList>
            <person name="Denoeud F."/>
            <person name="Carretero-Paulet L."/>
            <person name="Dereeper A."/>
            <person name="Droc G."/>
            <person name="Guyot R."/>
            <person name="Pietrella M."/>
            <person name="Zheng C."/>
            <person name="Alberti A."/>
            <person name="Anthony F."/>
            <person name="Aprea G."/>
            <person name="Aury J.M."/>
            <person name="Bento P."/>
            <person name="Bernard M."/>
            <person name="Bocs S."/>
            <person name="Campa C."/>
            <person name="Cenci A."/>
            <person name="Combes M.C."/>
            <person name="Crouzillat D."/>
            <person name="Da Silva C."/>
            <person name="Daddiego L."/>
            <person name="De Bellis F."/>
            <person name="Dussert S."/>
            <person name="Garsmeur O."/>
            <person name="Gayraud T."/>
            <person name="Guignon V."/>
            <person name="Jahn K."/>
            <person name="Jamilloux V."/>
            <person name="Joet T."/>
            <person name="Labadie K."/>
            <person name="Lan T."/>
            <person name="Leclercq J."/>
            <person name="Lepelley M."/>
            <person name="Leroy T."/>
            <person name="Li L.T."/>
            <person name="Librado P."/>
            <person name="Lopez L."/>
            <person name="Munoz A."/>
            <person name="Noel B."/>
            <person name="Pallavicini A."/>
            <person name="Perrotta G."/>
            <person name="Poncet V."/>
            <person name="Pot D."/>
            <person name="Priyono X."/>
            <person name="Rigoreau M."/>
            <person name="Rouard M."/>
            <person name="Rozas J."/>
            <person name="Tranchant-Dubreuil C."/>
            <person name="VanBuren R."/>
            <person name="Zhang Q."/>
            <person name="Andrade A.C."/>
            <person name="Argout X."/>
            <person name="Bertrand B."/>
            <person name="de Kochko A."/>
            <person name="Graziosi G."/>
            <person name="Henry R.J."/>
            <person name="Jayarama X."/>
            <person name="Ming R."/>
            <person name="Nagai C."/>
            <person name="Rounsley S."/>
            <person name="Sankoff D."/>
            <person name="Giuliano G."/>
            <person name="Albert V.A."/>
            <person name="Wincker P."/>
            <person name="Lashermes P."/>
        </authorList>
    </citation>
    <scope>NUCLEOTIDE SEQUENCE [LARGE SCALE GENOMIC DNA]</scope>
    <source>
        <strain evidence="2">cv. DH200-94</strain>
    </source>
</reference>
<dbReference type="EMBL" id="HG739714">
    <property type="protein sequence ID" value="CDP19716.1"/>
    <property type="molecule type" value="Genomic_DNA"/>
</dbReference>
<accession>A0A068VG95</accession>
<evidence type="ECO:0000313" key="2">
    <source>
        <dbReference type="Proteomes" id="UP000295252"/>
    </source>
</evidence>
<dbReference type="Proteomes" id="UP000295252">
    <property type="component" value="Unassembled WGS sequence"/>
</dbReference>
<sequence length="57" mass="6483">MTCAVDFVVLEDWKPMQVLFTNHLLGNFFGPGCDNDCPTMPFWEPICKLSIAFIILC</sequence>
<name>A0A068VG95_COFCA</name>
<proteinExistence type="predicted"/>
<dbReference type="AlphaFoldDB" id="A0A068VG95"/>